<evidence type="ECO:0000313" key="2">
    <source>
        <dbReference type="Proteomes" id="UP000824219"/>
    </source>
</evidence>
<dbReference type="EMBL" id="JAHKSW010000013">
    <property type="protein sequence ID" value="KAG7325279.1"/>
    <property type="molecule type" value="Genomic_DNA"/>
</dbReference>
<reference evidence="1 2" key="1">
    <citation type="submission" date="2021-06" db="EMBL/GenBank/DDBJ databases">
        <title>Chromosome-level genome assembly of the red-tail catfish (Hemibagrus wyckioides).</title>
        <authorList>
            <person name="Shao F."/>
        </authorList>
    </citation>
    <scope>NUCLEOTIDE SEQUENCE [LARGE SCALE GENOMIC DNA]</scope>
    <source>
        <strain evidence="1">EC202008001</strain>
        <tissue evidence="1">Blood</tissue>
    </source>
</reference>
<name>A0A9D3SN03_9TELE</name>
<proteinExistence type="predicted"/>
<gene>
    <name evidence="1" type="ORF">KOW79_011595</name>
</gene>
<organism evidence="1 2">
    <name type="scientific">Hemibagrus wyckioides</name>
    <dbReference type="NCBI Taxonomy" id="337641"/>
    <lineage>
        <taxon>Eukaryota</taxon>
        <taxon>Metazoa</taxon>
        <taxon>Chordata</taxon>
        <taxon>Craniata</taxon>
        <taxon>Vertebrata</taxon>
        <taxon>Euteleostomi</taxon>
        <taxon>Actinopterygii</taxon>
        <taxon>Neopterygii</taxon>
        <taxon>Teleostei</taxon>
        <taxon>Ostariophysi</taxon>
        <taxon>Siluriformes</taxon>
        <taxon>Bagridae</taxon>
        <taxon>Hemibagrus</taxon>
    </lineage>
</organism>
<sequence length="79" mass="8791">MHYPHRRYSLHDSDPQDEVQAVFSVPLSMIQRTSCRCRLTSLLILSGWGGPGGEKPASKQDTFPVEDGVLEECGLEEDS</sequence>
<dbReference type="AlphaFoldDB" id="A0A9D3SN03"/>
<dbReference type="Proteomes" id="UP000824219">
    <property type="component" value="Linkage Group LG13"/>
</dbReference>
<accession>A0A9D3SN03</accession>
<evidence type="ECO:0000313" key="1">
    <source>
        <dbReference type="EMBL" id="KAG7325279.1"/>
    </source>
</evidence>
<keyword evidence="2" id="KW-1185">Reference proteome</keyword>
<protein>
    <submittedName>
        <fullName evidence="1">Uncharacterized protein</fullName>
    </submittedName>
</protein>
<comment type="caution">
    <text evidence="1">The sequence shown here is derived from an EMBL/GenBank/DDBJ whole genome shotgun (WGS) entry which is preliminary data.</text>
</comment>